<sequence>KEGLKVIRFPFPIKLKPKQRMMPYFYNINLIYYLYFAFWLLYYSLKEKPEIIHLHSRFSLAAAVFAKFVLRIPLVFTLRDVILFCPTGICLHKKEFKKEFSNFSHFWKKCSLQYLEFY</sequence>
<proteinExistence type="predicted"/>
<keyword evidence="1" id="KW-0472">Membrane</keyword>
<reference evidence="3" key="1">
    <citation type="journal article" date="2014" name="Front. Microbiol.">
        <title>High frequency of phylogenetically diverse reductive dehalogenase-homologous genes in deep subseafloor sedimentary metagenomes.</title>
        <authorList>
            <person name="Kawai M."/>
            <person name="Futagami T."/>
            <person name="Toyoda A."/>
            <person name="Takaki Y."/>
            <person name="Nishi S."/>
            <person name="Hori S."/>
            <person name="Arai W."/>
            <person name="Tsubouchi T."/>
            <person name="Morono Y."/>
            <person name="Uchiyama I."/>
            <person name="Ito T."/>
            <person name="Fujiyama A."/>
            <person name="Inagaki F."/>
            <person name="Takami H."/>
        </authorList>
    </citation>
    <scope>NUCLEOTIDE SEQUENCE</scope>
    <source>
        <strain evidence="3">Expedition CK06-06</strain>
    </source>
</reference>
<keyword evidence="1" id="KW-0812">Transmembrane</keyword>
<dbReference type="InterPro" id="IPR028098">
    <property type="entry name" value="Glyco_trans_4-like_N"/>
</dbReference>
<dbReference type="Pfam" id="PF13439">
    <property type="entry name" value="Glyco_transf_4"/>
    <property type="match status" value="1"/>
</dbReference>
<feature type="transmembrane region" description="Helical" evidence="1">
    <location>
        <begin position="51"/>
        <end position="70"/>
    </location>
</feature>
<keyword evidence="1" id="KW-1133">Transmembrane helix</keyword>
<comment type="caution">
    <text evidence="3">The sequence shown here is derived from an EMBL/GenBank/DDBJ whole genome shotgun (WGS) entry which is preliminary data.</text>
</comment>
<feature type="non-terminal residue" evidence="3">
    <location>
        <position position="118"/>
    </location>
</feature>
<dbReference type="SUPFAM" id="SSF53756">
    <property type="entry name" value="UDP-Glycosyltransferase/glycogen phosphorylase"/>
    <property type="match status" value="1"/>
</dbReference>
<gene>
    <name evidence="3" type="ORF">S12H4_61313</name>
</gene>
<dbReference type="AlphaFoldDB" id="X1UPY6"/>
<dbReference type="EMBL" id="BARW01040655">
    <property type="protein sequence ID" value="GAJ19518.1"/>
    <property type="molecule type" value="Genomic_DNA"/>
</dbReference>
<name>X1UPY6_9ZZZZ</name>
<organism evidence="3">
    <name type="scientific">marine sediment metagenome</name>
    <dbReference type="NCBI Taxonomy" id="412755"/>
    <lineage>
        <taxon>unclassified sequences</taxon>
        <taxon>metagenomes</taxon>
        <taxon>ecological metagenomes</taxon>
    </lineage>
</organism>
<protein>
    <recommendedName>
        <fullName evidence="2">Glycosyltransferase subfamily 4-like N-terminal domain-containing protein</fullName>
    </recommendedName>
</protein>
<feature type="non-terminal residue" evidence="3">
    <location>
        <position position="1"/>
    </location>
</feature>
<feature type="domain" description="Glycosyltransferase subfamily 4-like N-terminal" evidence="2">
    <location>
        <begin position="21"/>
        <end position="83"/>
    </location>
</feature>
<accession>X1UPY6</accession>
<evidence type="ECO:0000256" key="1">
    <source>
        <dbReference type="SAM" id="Phobius"/>
    </source>
</evidence>
<feature type="transmembrane region" description="Helical" evidence="1">
    <location>
        <begin position="24"/>
        <end position="45"/>
    </location>
</feature>
<evidence type="ECO:0000313" key="3">
    <source>
        <dbReference type="EMBL" id="GAJ19518.1"/>
    </source>
</evidence>
<dbReference type="Gene3D" id="3.40.50.2000">
    <property type="entry name" value="Glycogen Phosphorylase B"/>
    <property type="match status" value="1"/>
</dbReference>
<evidence type="ECO:0000259" key="2">
    <source>
        <dbReference type="Pfam" id="PF13439"/>
    </source>
</evidence>